<evidence type="ECO:0000313" key="3">
    <source>
        <dbReference type="Proteomes" id="UP000515934"/>
    </source>
</evidence>
<keyword evidence="3" id="KW-1185">Reference proteome</keyword>
<gene>
    <name evidence="2" type="ORF">H9L06_07465</name>
</gene>
<dbReference type="RefSeq" id="WP_187554601.1">
    <property type="nucleotide sequence ID" value="NZ_CP060716.1"/>
</dbReference>
<evidence type="ECO:0000313" key="2">
    <source>
        <dbReference type="EMBL" id="QNN62130.1"/>
    </source>
</evidence>
<keyword evidence="1" id="KW-0472">Membrane</keyword>
<dbReference type="Proteomes" id="UP000515934">
    <property type="component" value="Chromosome"/>
</dbReference>
<proteinExistence type="predicted"/>
<keyword evidence="1" id="KW-1133">Transmembrane helix</keyword>
<dbReference type="AlphaFoldDB" id="A0A7G9S2Q5"/>
<organism evidence="2 3">
    <name type="scientific">Leucobacter denitrificans</name>
    <dbReference type="NCBI Taxonomy" id="683042"/>
    <lineage>
        <taxon>Bacteria</taxon>
        <taxon>Bacillati</taxon>
        <taxon>Actinomycetota</taxon>
        <taxon>Actinomycetes</taxon>
        <taxon>Micrococcales</taxon>
        <taxon>Microbacteriaceae</taxon>
        <taxon>Leucobacter</taxon>
    </lineage>
</organism>
<dbReference type="InterPro" id="IPR045466">
    <property type="entry name" value="DUF6498"/>
</dbReference>
<sequence length="233" mass="25551">MIERLVSSAVYLVLPIVGIFLFDWDWRSVIVLYWLQNITVGIRTEIDMIRTRTPEAPGESVSLTFNGRQVTGSAQKPLMVVFFAVHYGIFTLVHGVFVFLIVSGVFNGLFQASGGAGSTGGAGPAWLPGALTQEATFDLRGIIVAWAIGSIVQFVLAAMAPSENLPPLRKLFFAPYARIFVLHFTVIIGVFLITRFDWPPAAAILLVALQFVVDLWRPLNTNSKTPNTLKTAI</sequence>
<evidence type="ECO:0000256" key="1">
    <source>
        <dbReference type="SAM" id="Phobius"/>
    </source>
</evidence>
<dbReference type="Pfam" id="PF20108">
    <property type="entry name" value="DUF6498"/>
    <property type="match status" value="1"/>
</dbReference>
<protein>
    <submittedName>
        <fullName evidence="2">Uncharacterized protein</fullName>
    </submittedName>
</protein>
<accession>A0A7G9S2Q5</accession>
<feature type="transmembrane region" description="Helical" evidence="1">
    <location>
        <begin position="78"/>
        <end position="102"/>
    </location>
</feature>
<feature type="transmembrane region" description="Helical" evidence="1">
    <location>
        <begin position="139"/>
        <end position="159"/>
    </location>
</feature>
<keyword evidence="1" id="KW-0812">Transmembrane</keyword>
<reference evidence="2 3" key="1">
    <citation type="submission" date="2020-08" db="EMBL/GenBank/DDBJ databases">
        <title>Genome sequence of Leucobacter denitrificans KACC 14055T.</title>
        <authorList>
            <person name="Hyun D.-W."/>
            <person name="Bae J.-W."/>
        </authorList>
    </citation>
    <scope>NUCLEOTIDE SEQUENCE [LARGE SCALE GENOMIC DNA]</scope>
    <source>
        <strain evidence="2 3">KACC 14055</strain>
    </source>
</reference>
<feature type="transmembrane region" description="Helical" evidence="1">
    <location>
        <begin position="6"/>
        <end position="24"/>
    </location>
</feature>
<name>A0A7G9S2Q5_9MICO</name>
<feature type="transmembrane region" description="Helical" evidence="1">
    <location>
        <begin position="171"/>
        <end position="192"/>
    </location>
</feature>
<dbReference type="EMBL" id="CP060716">
    <property type="protein sequence ID" value="QNN62130.1"/>
    <property type="molecule type" value="Genomic_DNA"/>
</dbReference>
<dbReference type="KEGG" id="ldn:H9L06_07465"/>